<keyword evidence="4" id="KW-0325">Glycoprotein</keyword>
<dbReference type="GO" id="GO:0050839">
    <property type="term" value="F:cell adhesion molecule binding"/>
    <property type="evidence" value="ECO:0007669"/>
    <property type="project" value="TreeGrafter"/>
</dbReference>
<dbReference type="Pfam" id="PF13927">
    <property type="entry name" value="Ig_3"/>
    <property type="match status" value="1"/>
</dbReference>
<keyword evidence="7" id="KW-1185">Reference proteome</keyword>
<feature type="non-terminal residue" evidence="6">
    <location>
        <position position="1"/>
    </location>
</feature>
<organism evidence="6 7">
    <name type="scientific">Paramuricea clavata</name>
    <name type="common">Red gorgonian</name>
    <name type="synonym">Violescent sea-whip</name>
    <dbReference type="NCBI Taxonomy" id="317549"/>
    <lineage>
        <taxon>Eukaryota</taxon>
        <taxon>Metazoa</taxon>
        <taxon>Cnidaria</taxon>
        <taxon>Anthozoa</taxon>
        <taxon>Octocorallia</taxon>
        <taxon>Malacalcyonacea</taxon>
        <taxon>Plexauridae</taxon>
        <taxon>Paramuricea</taxon>
    </lineage>
</organism>
<reference evidence="6" key="1">
    <citation type="submission" date="2020-04" db="EMBL/GenBank/DDBJ databases">
        <authorList>
            <person name="Alioto T."/>
            <person name="Alioto T."/>
            <person name="Gomez Garrido J."/>
        </authorList>
    </citation>
    <scope>NUCLEOTIDE SEQUENCE</scope>
    <source>
        <strain evidence="6">A484AB</strain>
    </source>
</reference>
<keyword evidence="6" id="KW-0808">Transferase</keyword>
<dbReference type="InterPro" id="IPR003599">
    <property type="entry name" value="Ig_sub"/>
</dbReference>
<gene>
    <name evidence="6" type="ORF">PACLA_8A088330</name>
</gene>
<dbReference type="Gene3D" id="2.60.40.10">
    <property type="entry name" value="Immunoglobulins"/>
    <property type="match status" value="1"/>
</dbReference>
<dbReference type="InterPro" id="IPR007110">
    <property type="entry name" value="Ig-like_dom"/>
</dbReference>
<evidence type="ECO:0000256" key="1">
    <source>
        <dbReference type="ARBA" id="ARBA00004479"/>
    </source>
</evidence>
<dbReference type="GO" id="GO:0016301">
    <property type="term" value="F:kinase activity"/>
    <property type="evidence" value="ECO:0007669"/>
    <property type="project" value="UniProtKB-KW"/>
</dbReference>
<dbReference type="SUPFAM" id="SSF48726">
    <property type="entry name" value="Immunoglobulin"/>
    <property type="match status" value="1"/>
</dbReference>
<evidence type="ECO:0000256" key="4">
    <source>
        <dbReference type="ARBA" id="ARBA00023180"/>
    </source>
</evidence>
<evidence type="ECO:0000256" key="5">
    <source>
        <dbReference type="ARBA" id="ARBA00023319"/>
    </source>
</evidence>
<feature type="non-terminal residue" evidence="6">
    <location>
        <position position="166"/>
    </location>
</feature>
<dbReference type="EMBL" id="CACRXK020035119">
    <property type="protein sequence ID" value="CAB4044487.1"/>
    <property type="molecule type" value="Genomic_DNA"/>
</dbReference>
<dbReference type="InterPro" id="IPR013783">
    <property type="entry name" value="Ig-like_fold"/>
</dbReference>
<keyword evidence="6" id="KW-0418">Kinase</keyword>
<dbReference type="PROSITE" id="PS50835">
    <property type="entry name" value="IG_LIKE"/>
    <property type="match status" value="1"/>
</dbReference>
<sequence length="166" mass="18054">ISRTWCFKSSASGKDVILGKISRAGDITIVTRLYEVEIEEPATLVLKNVNGSYNGTYVFTLLSPGPSTYEVAVFIAEKPNVMINCPSHITLDEGEDCTCVCTEQGGNPPANLTWYKDGKQINNASYGENILTLTNVTKLDIGTYKCVAQSYTLTDEGSIEVNVTLN</sequence>
<evidence type="ECO:0000256" key="3">
    <source>
        <dbReference type="ARBA" id="ARBA00023157"/>
    </source>
</evidence>
<dbReference type="SMART" id="SM00408">
    <property type="entry name" value="IGc2"/>
    <property type="match status" value="1"/>
</dbReference>
<dbReference type="SMART" id="SM00409">
    <property type="entry name" value="IG"/>
    <property type="match status" value="1"/>
</dbReference>
<comment type="caution">
    <text evidence="6">The sequence shown here is derived from an EMBL/GenBank/DDBJ whole genome shotgun (WGS) entry which is preliminary data.</text>
</comment>
<comment type="subcellular location">
    <subcellularLocation>
        <location evidence="1">Membrane</location>
        <topology evidence="1">Single-pass type I membrane protein</topology>
    </subcellularLocation>
</comment>
<dbReference type="InterPro" id="IPR036179">
    <property type="entry name" value="Ig-like_dom_sf"/>
</dbReference>
<dbReference type="GO" id="GO:0098609">
    <property type="term" value="P:cell-cell adhesion"/>
    <property type="evidence" value="ECO:0007669"/>
    <property type="project" value="TreeGrafter"/>
</dbReference>
<dbReference type="Proteomes" id="UP001152795">
    <property type="component" value="Unassembled WGS sequence"/>
</dbReference>
<dbReference type="OrthoDB" id="5981765at2759"/>
<protein>
    <submittedName>
        <fullName evidence="6">Muscle, skeletal receptor tyrosine kinase-like, partial</fullName>
    </submittedName>
</protein>
<name>A0A7D9M7U2_PARCT</name>
<dbReference type="GO" id="GO:0005911">
    <property type="term" value="C:cell-cell junction"/>
    <property type="evidence" value="ECO:0007669"/>
    <property type="project" value="TreeGrafter"/>
</dbReference>
<keyword evidence="6" id="KW-0675">Receptor</keyword>
<evidence type="ECO:0000313" key="7">
    <source>
        <dbReference type="Proteomes" id="UP001152795"/>
    </source>
</evidence>
<keyword evidence="2" id="KW-0472">Membrane</keyword>
<dbReference type="InterPro" id="IPR003598">
    <property type="entry name" value="Ig_sub2"/>
</dbReference>
<evidence type="ECO:0000256" key="2">
    <source>
        <dbReference type="ARBA" id="ARBA00023136"/>
    </source>
</evidence>
<dbReference type="GO" id="GO:0005886">
    <property type="term" value="C:plasma membrane"/>
    <property type="evidence" value="ECO:0007669"/>
    <property type="project" value="TreeGrafter"/>
</dbReference>
<keyword evidence="5" id="KW-0393">Immunoglobulin domain</keyword>
<accession>A0A7D9M7U2</accession>
<proteinExistence type="predicted"/>
<dbReference type="InterPro" id="IPR051275">
    <property type="entry name" value="Cell_adhesion_signaling"/>
</dbReference>
<evidence type="ECO:0000313" key="6">
    <source>
        <dbReference type="EMBL" id="CAB4044487.1"/>
    </source>
</evidence>
<dbReference type="PANTHER" id="PTHR11640:SF31">
    <property type="entry name" value="IRREGULAR CHIASM C-ROUGHEST PROTEIN-RELATED"/>
    <property type="match status" value="1"/>
</dbReference>
<dbReference type="AlphaFoldDB" id="A0A7D9M7U2"/>
<dbReference type="PANTHER" id="PTHR11640">
    <property type="entry name" value="NEPHRIN"/>
    <property type="match status" value="1"/>
</dbReference>
<keyword evidence="3" id="KW-1015">Disulfide bond</keyword>